<keyword evidence="4" id="KW-0809">Transit peptide</keyword>
<dbReference type="STRING" id="317655.Sala_2985"/>
<evidence type="ECO:0000256" key="2">
    <source>
        <dbReference type="ARBA" id="ARBA00010766"/>
    </source>
</evidence>
<evidence type="ECO:0000256" key="5">
    <source>
        <dbReference type="ARBA" id="ARBA00023121"/>
    </source>
</evidence>
<dbReference type="AlphaFoldDB" id="Q1GNT2"/>
<dbReference type="NCBIfam" id="TIGR02396">
    <property type="entry name" value="diverge_rpsU"/>
    <property type="match status" value="1"/>
</dbReference>
<reference evidence="8 9" key="1">
    <citation type="journal article" date="2009" name="Proc. Natl. Acad. Sci. U.S.A.">
        <title>The genomic basis of trophic strategy in marine bacteria.</title>
        <authorList>
            <person name="Lauro F.M."/>
            <person name="McDougald D."/>
            <person name="Thomas T."/>
            <person name="Williams T.J."/>
            <person name="Egan S."/>
            <person name="Rice S."/>
            <person name="DeMaere M.Z."/>
            <person name="Ting L."/>
            <person name="Ertan H."/>
            <person name="Johnson J."/>
            <person name="Ferriera S."/>
            <person name="Lapidus A."/>
            <person name="Anderson I."/>
            <person name="Kyrpides N."/>
            <person name="Munk A.C."/>
            <person name="Detter C."/>
            <person name="Han C.S."/>
            <person name="Brown M.V."/>
            <person name="Robb F.T."/>
            <person name="Kjelleberg S."/>
            <person name="Cavicchioli R."/>
        </authorList>
    </citation>
    <scope>NUCLEOTIDE SEQUENCE [LARGE SCALE GENOMIC DNA]</scope>
    <source>
        <strain evidence="9">DSM 13593 / LMG 18877 / RB2256</strain>
    </source>
</reference>
<evidence type="ECO:0000313" key="8">
    <source>
        <dbReference type="EMBL" id="ABF54690.1"/>
    </source>
</evidence>
<sequence>MVAALDDEAMGHAASAQWVSGKRKSKRRRSVAALPRLGRAVPVAERRCAAYLTRMASILPADPTLDEIRAALAPLIAASAAFDGFGPAALDDAARRTAVDPDVARLAFPGGGRDMVDAWFADIDARMAAKWPADKLAKLKIRERITTLVETRLDLLAPNRESLRRALALLALPGNAPHAAKLGWRAADHMWRLAGDRATDFNHYSKRVILGAVYGSTMAVFLNDESDGHADTRAFLSRRIDQVMRFESWKHRRAANKPDRPSLARFVGRLRYPGR</sequence>
<evidence type="ECO:0000256" key="1">
    <source>
        <dbReference type="ARBA" id="ARBA00004749"/>
    </source>
</evidence>
<dbReference type="HOGENOM" id="CLU_057411_3_0_5"/>
<keyword evidence="9" id="KW-1185">Reference proteome</keyword>
<evidence type="ECO:0000256" key="6">
    <source>
        <dbReference type="ARBA" id="ARBA00058104"/>
    </source>
</evidence>
<comment type="pathway">
    <text evidence="1">Cofactor biosynthesis; ubiquinone biosynthesis.</text>
</comment>
<dbReference type="eggNOG" id="COG5590">
    <property type="taxonomic scope" value="Bacteria"/>
</dbReference>
<evidence type="ECO:0000259" key="7">
    <source>
        <dbReference type="Pfam" id="PF08511"/>
    </source>
</evidence>
<dbReference type="GO" id="GO:0008289">
    <property type="term" value="F:lipid binding"/>
    <property type="evidence" value="ECO:0007669"/>
    <property type="project" value="UniProtKB-KW"/>
</dbReference>
<feature type="domain" description="COQ9 C-terminal" evidence="7">
    <location>
        <begin position="176"/>
        <end position="247"/>
    </location>
</feature>
<dbReference type="PANTHER" id="PTHR21427">
    <property type="entry name" value="UBIQUINONE BIOSYNTHESIS PROTEIN COQ9, MITOCHONDRIAL"/>
    <property type="match status" value="1"/>
</dbReference>
<organism evidence="8 9">
    <name type="scientific">Sphingopyxis alaskensis (strain DSM 13593 / LMG 18877 / RB2256)</name>
    <name type="common">Sphingomonas alaskensis</name>
    <dbReference type="NCBI Taxonomy" id="317655"/>
    <lineage>
        <taxon>Bacteria</taxon>
        <taxon>Pseudomonadati</taxon>
        <taxon>Pseudomonadota</taxon>
        <taxon>Alphaproteobacteria</taxon>
        <taxon>Sphingomonadales</taxon>
        <taxon>Sphingomonadaceae</taxon>
        <taxon>Sphingopyxis</taxon>
    </lineage>
</organism>
<accession>Q1GNT2</accession>
<dbReference type="GO" id="GO:0006744">
    <property type="term" value="P:ubiquinone biosynthetic process"/>
    <property type="evidence" value="ECO:0007669"/>
    <property type="project" value="UniProtKB-KW"/>
</dbReference>
<dbReference type="Pfam" id="PF08511">
    <property type="entry name" value="COQ9"/>
    <property type="match status" value="1"/>
</dbReference>
<keyword evidence="3" id="KW-0831">Ubiquinone biosynthesis</keyword>
<dbReference type="KEGG" id="sal:Sala_2985"/>
<dbReference type="EMBL" id="CP000356">
    <property type="protein sequence ID" value="ABF54690.1"/>
    <property type="molecule type" value="Genomic_DNA"/>
</dbReference>
<keyword evidence="5" id="KW-0446">Lipid-binding</keyword>
<dbReference type="Proteomes" id="UP000006578">
    <property type="component" value="Chromosome"/>
</dbReference>
<dbReference type="InterPro" id="IPR012762">
    <property type="entry name" value="Ubiq_biosynth_COQ9"/>
</dbReference>
<name>Q1GNT2_SPHAL</name>
<proteinExistence type="inferred from homology"/>
<dbReference type="PANTHER" id="PTHR21427:SF19">
    <property type="entry name" value="UBIQUINONE BIOSYNTHESIS PROTEIN COQ9, MITOCHONDRIAL"/>
    <property type="match status" value="1"/>
</dbReference>
<evidence type="ECO:0000313" key="9">
    <source>
        <dbReference type="Proteomes" id="UP000006578"/>
    </source>
</evidence>
<comment type="function">
    <text evidence="6">Membrane-associated protein that warps the membrane surface to access and bind aromatic isoprenes with high specificity, including ubiquinone (CoQ) isoprene intermediates and presents them directly to COQ7, therefore facilitating the COQ7-mediated hydroxylase step. Participates in the biosynthesis of coenzyme Q, also named ubiquinone, an essential lipid-soluble electron transporter for aerobic cellular respiration.</text>
</comment>
<protein>
    <submittedName>
        <fullName evidence="8">RpsU-divergently transcribed</fullName>
    </submittedName>
</protein>
<evidence type="ECO:0000256" key="3">
    <source>
        <dbReference type="ARBA" id="ARBA00022688"/>
    </source>
</evidence>
<evidence type="ECO:0000256" key="4">
    <source>
        <dbReference type="ARBA" id="ARBA00022946"/>
    </source>
</evidence>
<comment type="similarity">
    <text evidence="2">Belongs to the COQ9 family.</text>
</comment>
<dbReference type="Gene3D" id="1.10.357.10">
    <property type="entry name" value="Tetracycline Repressor, domain 2"/>
    <property type="match status" value="1"/>
</dbReference>
<gene>
    <name evidence="8" type="ordered locus">Sala_2985</name>
</gene>
<dbReference type="InterPro" id="IPR013718">
    <property type="entry name" value="COQ9_C"/>
</dbReference>